<name>A0A932A9B8_9BACT</name>
<evidence type="ECO:0000313" key="3">
    <source>
        <dbReference type="Proteomes" id="UP000779809"/>
    </source>
</evidence>
<accession>A0A932A9B8</accession>
<keyword evidence="2" id="KW-0503">Monooxygenase</keyword>
<dbReference type="SUPFAM" id="SSF54909">
    <property type="entry name" value="Dimeric alpha+beta barrel"/>
    <property type="match status" value="1"/>
</dbReference>
<dbReference type="Proteomes" id="UP000779809">
    <property type="component" value="Unassembled WGS sequence"/>
</dbReference>
<comment type="caution">
    <text evidence="2">The sequence shown here is derived from an EMBL/GenBank/DDBJ whole genome shotgun (WGS) entry which is preliminary data.</text>
</comment>
<proteinExistence type="predicted"/>
<evidence type="ECO:0000313" key="2">
    <source>
        <dbReference type="EMBL" id="MBI2678982.1"/>
    </source>
</evidence>
<dbReference type="AlphaFoldDB" id="A0A932A9B8"/>
<evidence type="ECO:0000259" key="1">
    <source>
        <dbReference type="Pfam" id="PF03992"/>
    </source>
</evidence>
<dbReference type="InterPro" id="IPR007138">
    <property type="entry name" value="ABM_dom"/>
</dbReference>
<dbReference type="Gene3D" id="3.30.70.100">
    <property type="match status" value="1"/>
</dbReference>
<feature type="domain" description="ABM" evidence="1">
    <location>
        <begin position="1"/>
        <end position="69"/>
    </location>
</feature>
<gene>
    <name evidence="2" type="ORF">HYX28_09395</name>
</gene>
<reference evidence="2" key="1">
    <citation type="submission" date="2020-07" db="EMBL/GenBank/DDBJ databases">
        <title>Huge and variable diversity of episymbiotic CPR bacteria and DPANN archaea in groundwater ecosystems.</title>
        <authorList>
            <person name="He C.Y."/>
            <person name="Keren R."/>
            <person name="Whittaker M."/>
            <person name="Farag I.F."/>
            <person name="Doudna J."/>
            <person name="Cate J.H.D."/>
            <person name="Banfield J.F."/>
        </authorList>
    </citation>
    <scope>NUCLEOTIDE SEQUENCE</scope>
    <source>
        <strain evidence="2">NC_groundwater_580_Pr5_B-0.1um_64_19</strain>
    </source>
</reference>
<protein>
    <submittedName>
        <fullName evidence="2">Antibiotic biosynthesis monooxygenase</fullName>
    </submittedName>
</protein>
<keyword evidence="2" id="KW-0560">Oxidoreductase</keyword>
<dbReference type="EMBL" id="JACPNR010000011">
    <property type="protein sequence ID" value="MBI2678982.1"/>
    <property type="molecule type" value="Genomic_DNA"/>
</dbReference>
<sequence length="99" mass="11896">MLQIVWEYRVHRDQADAFEKYYGPKGDWARFFRQGAGYLGTTLLRDPDKIDHYATIDQWDSADDFLRFKEQFAAEYKQRDAHCNQFTVDERLVGYFETL</sequence>
<dbReference type="Pfam" id="PF03992">
    <property type="entry name" value="ABM"/>
    <property type="match status" value="1"/>
</dbReference>
<dbReference type="InterPro" id="IPR011008">
    <property type="entry name" value="Dimeric_a/b-barrel"/>
</dbReference>
<dbReference type="GO" id="GO:0004497">
    <property type="term" value="F:monooxygenase activity"/>
    <property type="evidence" value="ECO:0007669"/>
    <property type="project" value="UniProtKB-KW"/>
</dbReference>
<organism evidence="2 3">
    <name type="scientific">Candidatus Korobacter versatilis</name>
    <dbReference type="NCBI Taxonomy" id="658062"/>
    <lineage>
        <taxon>Bacteria</taxon>
        <taxon>Pseudomonadati</taxon>
        <taxon>Acidobacteriota</taxon>
        <taxon>Terriglobia</taxon>
        <taxon>Terriglobales</taxon>
        <taxon>Candidatus Korobacteraceae</taxon>
        <taxon>Candidatus Korobacter</taxon>
    </lineage>
</organism>